<feature type="region of interest" description="Disordered" evidence="20">
    <location>
        <begin position="541"/>
        <end position="568"/>
    </location>
</feature>
<keyword evidence="24" id="KW-1185">Reference proteome</keyword>
<dbReference type="GO" id="GO:0007265">
    <property type="term" value="P:Ras protein signal transduction"/>
    <property type="evidence" value="ECO:0007669"/>
    <property type="project" value="TreeGrafter"/>
</dbReference>
<gene>
    <name evidence="23" type="ORF">DGUA_6G016257</name>
</gene>
<dbReference type="CDD" id="cd16457">
    <property type="entry name" value="RING-H2_BRAP2"/>
    <property type="match status" value="1"/>
</dbReference>
<evidence type="ECO:0000256" key="16">
    <source>
        <dbReference type="ARBA" id="ARBA00079145"/>
    </source>
</evidence>
<evidence type="ECO:0000256" key="11">
    <source>
        <dbReference type="ARBA" id="ARBA00022833"/>
    </source>
</evidence>
<dbReference type="FunFam" id="3.30.40.10:FF:000206">
    <property type="entry name" value="BRCA1-associated protein isoform X1"/>
    <property type="match status" value="1"/>
</dbReference>
<evidence type="ECO:0000256" key="17">
    <source>
        <dbReference type="ARBA" id="ARBA00080166"/>
    </source>
</evidence>
<evidence type="ECO:0000256" key="18">
    <source>
        <dbReference type="PROSITE-ProRule" id="PRU00502"/>
    </source>
</evidence>
<keyword evidence="8" id="KW-0479">Metal-binding</keyword>
<dbReference type="GO" id="GO:0061630">
    <property type="term" value="F:ubiquitin protein ligase activity"/>
    <property type="evidence" value="ECO:0007669"/>
    <property type="project" value="UniProtKB-EC"/>
</dbReference>
<keyword evidence="9 18" id="KW-0863">Zinc-finger</keyword>
<dbReference type="Pfam" id="PF02148">
    <property type="entry name" value="zf-UBP"/>
    <property type="match status" value="1"/>
</dbReference>
<name>A0A3B0JNH6_DROGU</name>
<protein>
    <recommendedName>
        <fullName evidence="14">BRCA1-associated protein</fullName>
        <ecNumber evidence="4">2.3.2.27</ecNumber>
    </recommendedName>
    <alternativeName>
        <fullName evidence="15">BRAP2</fullName>
    </alternativeName>
    <alternativeName>
        <fullName evidence="17">Impedes mitogenic signal propagation</fullName>
    </alternativeName>
    <alternativeName>
        <fullName evidence="16">RING-type E3 ubiquitin transferase BRAP2</fullName>
    </alternativeName>
</protein>
<evidence type="ECO:0000259" key="21">
    <source>
        <dbReference type="PROSITE" id="PS50089"/>
    </source>
</evidence>
<dbReference type="GO" id="GO:0005737">
    <property type="term" value="C:cytoplasm"/>
    <property type="evidence" value="ECO:0007669"/>
    <property type="project" value="UniProtKB-SubCell"/>
</dbReference>
<proteinExistence type="predicted"/>
<evidence type="ECO:0000256" key="5">
    <source>
        <dbReference type="ARBA" id="ARBA00022490"/>
    </source>
</evidence>
<feature type="compositionally biased region" description="Polar residues" evidence="20">
    <location>
        <begin position="93"/>
        <end position="104"/>
    </location>
</feature>
<dbReference type="SUPFAM" id="SSF57850">
    <property type="entry name" value="RING/U-box"/>
    <property type="match status" value="2"/>
</dbReference>
<dbReference type="Pfam" id="PF13639">
    <property type="entry name" value="zf-RING_2"/>
    <property type="match status" value="1"/>
</dbReference>
<dbReference type="SMART" id="SM00184">
    <property type="entry name" value="RING"/>
    <property type="match status" value="1"/>
</dbReference>
<dbReference type="InterPro" id="IPR001607">
    <property type="entry name" value="Znf_UBP"/>
</dbReference>
<dbReference type="EMBL" id="OUUW01000008">
    <property type="protein sequence ID" value="SPP83784.1"/>
    <property type="molecule type" value="Genomic_DNA"/>
</dbReference>
<evidence type="ECO:0000256" key="7">
    <source>
        <dbReference type="ARBA" id="ARBA00022679"/>
    </source>
</evidence>
<evidence type="ECO:0000256" key="1">
    <source>
        <dbReference type="ARBA" id="ARBA00000900"/>
    </source>
</evidence>
<dbReference type="SUPFAM" id="SSF57997">
    <property type="entry name" value="Tropomyosin"/>
    <property type="match status" value="1"/>
</dbReference>
<dbReference type="SMART" id="SM00290">
    <property type="entry name" value="ZnF_UBP"/>
    <property type="match status" value="1"/>
</dbReference>
<evidence type="ECO:0000256" key="13">
    <source>
        <dbReference type="ARBA" id="ARBA00053069"/>
    </source>
</evidence>
<feature type="domain" description="RING-type" evidence="21">
    <location>
        <begin position="261"/>
        <end position="301"/>
    </location>
</feature>
<evidence type="ECO:0000256" key="10">
    <source>
        <dbReference type="ARBA" id="ARBA00022786"/>
    </source>
</evidence>
<dbReference type="GO" id="GO:0008139">
    <property type="term" value="F:nuclear localization sequence binding"/>
    <property type="evidence" value="ECO:0007669"/>
    <property type="project" value="UniProtKB-ARBA"/>
</dbReference>
<dbReference type="PROSITE" id="PS50271">
    <property type="entry name" value="ZF_UBP"/>
    <property type="match status" value="1"/>
</dbReference>
<keyword evidence="12 19" id="KW-0175">Coiled coil</keyword>
<dbReference type="InterPro" id="IPR011422">
    <property type="entry name" value="BRAP2/ETP1_RRM"/>
</dbReference>
<keyword evidence="10" id="KW-0833">Ubl conjugation pathway</keyword>
<dbReference type="Gene3D" id="3.30.40.10">
    <property type="entry name" value="Zinc/RING finger domain, C3HC4 (zinc finger)"/>
    <property type="match status" value="2"/>
</dbReference>
<organism evidence="23 24">
    <name type="scientific">Drosophila guanche</name>
    <name type="common">Fruit fly</name>
    <dbReference type="NCBI Taxonomy" id="7266"/>
    <lineage>
        <taxon>Eukaryota</taxon>
        <taxon>Metazoa</taxon>
        <taxon>Ecdysozoa</taxon>
        <taxon>Arthropoda</taxon>
        <taxon>Hexapoda</taxon>
        <taxon>Insecta</taxon>
        <taxon>Pterygota</taxon>
        <taxon>Neoptera</taxon>
        <taxon>Endopterygota</taxon>
        <taxon>Diptera</taxon>
        <taxon>Brachycera</taxon>
        <taxon>Muscomorpha</taxon>
        <taxon>Ephydroidea</taxon>
        <taxon>Drosophilidae</taxon>
        <taxon>Drosophila</taxon>
        <taxon>Sophophora</taxon>
    </lineage>
</organism>
<sequence>MDYFPENISLCVIKIEIDLEPDADQEGAVSAEHPTNPRVQKERERDRGLRLSRDIIIETYTNQRWTKELSEGEGKEELQGDTKKMSWTAAVQHVNSPTAGSSRETTPRSGDESQLGGVQANSNFPLEIGYFSGNPIVEVTKGLIHLYKKNERKSSTEATSNQLCLLAVPATLNCHDLLNFIAPCHAEIKHVQIVRDGSPNQFMVLLEFRSNESALEFYKSYNGIAYNSLEPDSLCHAVWVSEVERSEHGTPPVGHTELPTCPVCLERMDESVDGVLTILCNHAFHASCLMKWGDSTCPVCRHVQTPELMEDSVCMECEGTDSLWICLICGHVGCGRYQGGHAAAHYRATNHTFAMQLGTSSVWDYAGDNFVHRLFQNKSDGKLVASQTEKDEREEKIDSMQMEFTYLLTSQLDTQRKYYEERMERLEEEWQNFKVKASEAKSEVTDLLQVQQTMQKEKQNLERKLAQHTSKLKEVQKQLNEERELSKALQDNQSSWLVKYKALEQQYTEFKAKHDTEVTDLKEQLRDVMFFLDTQGKMANSELAGASITGVGEKEPEPGTRRNNRRKK</sequence>
<dbReference type="CDD" id="cd12718">
    <property type="entry name" value="RRM_BRAP2"/>
    <property type="match status" value="1"/>
</dbReference>
<dbReference type="PROSITE" id="PS50089">
    <property type="entry name" value="ZF_RING_2"/>
    <property type="match status" value="1"/>
</dbReference>
<evidence type="ECO:0000256" key="12">
    <source>
        <dbReference type="ARBA" id="ARBA00023054"/>
    </source>
</evidence>
<dbReference type="GO" id="GO:0008270">
    <property type="term" value="F:zinc ion binding"/>
    <property type="evidence" value="ECO:0007669"/>
    <property type="project" value="UniProtKB-KW"/>
</dbReference>
<evidence type="ECO:0000313" key="24">
    <source>
        <dbReference type="Proteomes" id="UP000268350"/>
    </source>
</evidence>
<dbReference type="FunFam" id="3.30.40.10:FF:000159">
    <property type="entry name" value="BRCA1-associated protein-like"/>
    <property type="match status" value="1"/>
</dbReference>
<comment type="function">
    <text evidence="13">Negatively regulates MAP kinase activation by limiting the formation of Raf/MEK complexes probably by inactivation of the KSR1 scaffold protein. Also acts as a Ras responsive E3 ubiquitin ligase that, on activation of Ras, is modified by auto-polyubiquitination resulting in the release of inhibition of Raf/MEK complex formation. May also act as a cytoplasmic retention protein with a role in regulating nuclear transport.</text>
</comment>
<comment type="subcellular location">
    <subcellularLocation>
        <location evidence="2">Cytoplasm</location>
    </subcellularLocation>
</comment>
<dbReference type="InterPro" id="IPR013083">
    <property type="entry name" value="Znf_RING/FYVE/PHD"/>
</dbReference>
<evidence type="ECO:0000256" key="6">
    <source>
        <dbReference type="ARBA" id="ARBA00022553"/>
    </source>
</evidence>
<feature type="region of interest" description="Disordered" evidence="20">
    <location>
        <begin position="93"/>
        <end position="118"/>
    </location>
</feature>
<evidence type="ECO:0000256" key="4">
    <source>
        <dbReference type="ARBA" id="ARBA00012483"/>
    </source>
</evidence>
<evidence type="ECO:0000259" key="22">
    <source>
        <dbReference type="PROSITE" id="PS50271"/>
    </source>
</evidence>
<keyword evidence="5" id="KW-0963">Cytoplasm</keyword>
<evidence type="ECO:0000256" key="8">
    <source>
        <dbReference type="ARBA" id="ARBA00022723"/>
    </source>
</evidence>
<dbReference type="InterPro" id="IPR047243">
    <property type="entry name" value="RING-H2_BRAP2"/>
</dbReference>
<feature type="domain" description="UBP-type" evidence="22">
    <location>
        <begin position="298"/>
        <end position="390"/>
    </location>
</feature>
<dbReference type="OrthoDB" id="273556at2759"/>
<evidence type="ECO:0000256" key="2">
    <source>
        <dbReference type="ARBA" id="ARBA00004496"/>
    </source>
</evidence>
<comment type="pathway">
    <text evidence="3">Protein modification; protein ubiquitination.</text>
</comment>
<dbReference type="InterPro" id="IPR034932">
    <property type="entry name" value="BRAP2_RRM"/>
</dbReference>
<feature type="coiled-coil region" evidence="19">
    <location>
        <begin position="383"/>
        <end position="492"/>
    </location>
</feature>
<evidence type="ECO:0000256" key="15">
    <source>
        <dbReference type="ARBA" id="ARBA00077777"/>
    </source>
</evidence>
<reference evidence="24" key="1">
    <citation type="submission" date="2018-01" db="EMBL/GenBank/DDBJ databases">
        <authorList>
            <person name="Alioto T."/>
            <person name="Alioto T."/>
        </authorList>
    </citation>
    <scope>NUCLEOTIDE SEQUENCE [LARGE SCALE GENOMIC DNA]</scope>
</reference>
<dbReference type="PANTHER" id="PTHR24007:SF7">
    <property type="entry name" value="BRCA1-ASSOCIATED PROTEIN"/>
    <property type="match status" value="1"/>
</dbReference>
<keyword evidence="6" id="KW-0597">Phosphoprotein</keyword>
<evidence type="ECO:0000256" key="14">
    <source>
        <dbReference type="ARBA" id="ARBA00068523"/>
    </source>
</evidence>
<evidence type="ECO:0000256" key="20">
    <source>
        <dbReference type="SAM" id="MobiDB-lite"/>
    </source>
</evidence>
<comment type="catalytic activity">
    <reaction evidence="1">
        <text>S-ubiquitinyl-[E2 ubiquitin-conjugating enzyme]-L-cysteine + [acceptor protein]-L-lysine = [E2 ubiquitin-conjugating enzyme]-L-cysteine + N(6)-ubiquitinyl-[acceptor protein]-L-lysine.</text>
        <dbReference type="EC" id="2.3.2.27"/>
    </reaction>
</comment>
<dbReference type="STRING" id="7266.A0A3B0JNH6"/>
<evidence type="ECO:0000256" key="3">
    <source>
        <dbReference type="ARBA" id="ARBA00004906"/>
    </source>
</evidence>
<dbReference type="PANTHER" id="PTHR24007">
    <property type="entry name" value="BRCA1-ASSOCIATED PROTEIN"/>
    <property type="match status" value="1"/>
</dbReference>
<dbReference type="Pfam" id="PF07576">
    <property type="entry name" value="BRAP2"/>
    <property type="match status" value="1"/>
</dbReference>
<dbReference type="InterPro" id="IPR001841">
    <property type="entry name" value="Znf_RING"/>
</dbReference>
<accession>A0A3B0JNH6</accession>
<dbReference type="EC" id="2.3.2.27" evidence="4"/>
<evidence type="ECO:0000256" key="19">
    <source>
        <dbReference type="SAM" id="Coils"/>
    </source>
</evidence>
<evidence type="ECO:0000313" key="23">
    <source>
        <dbReference type="EMBL" id="SPP83784.1"/>
    </source>
</evidence>
<dbReference type="AlphaFoldDB" id="A0A3B0JNH6"/>
<feature type="region of interest" description="Disordered" evidence="20">
    <location>
        <begin position="24"/>
        <end position="47"/>
    </location>
</feature>
<dbReference type="Proteomes" id="UP000268350">
    <property type="component" value="Unassembled WGS sequence"/>
</dbReference>
<keyword evidence="11" id="KW-0862">Zinc</keyword>
<dbReference type="GO" id="GO:0016567">
    <property type="term" value="P:protein ubiquitination"/>
    <property type="evidence" value="ECO:0007669"/>
    <property type="project" value="TreeGrafter"/>
</dbReference>
<evidence type="ECO:0000256" key="9">
    <source>
        <dbReference type="ARBA" id="ARBA00022771"/>
    </source>
</evidence>
<keyword evidence="7" id="KW-0808">Transferase</keyword>